<evidence type="ECO:0000256" key="2">
    <source>
        <dbReference type="ARBA" id="ARBA00022670"/>
    </source>
</evidence>
<dbReference type="CDD" id="cd07478">
    <property type="entry name" value="Peptidases_S8_CspA-like"/>
    <property type="match status" value="1"/>
</dbReference>
<dbReference type="PROSITE" id="PS00138">
    <property type="entry name" value="SUBTILASE_SER"/>
    <property type="match status" value="1"/>
</dbReference>
<dbReference type="SUPFAM" id="SSF52743">
    <property type="entry name" value="Subtilisin-like"/>
    <property type="match status" value="1"/>
</dbReference>
<feature type="active site" description="Charge relay system" evidence="5">
    <location>
        <position position="192"/>
    </location>
</feature>
<gene>
    <name evidence="9" type="ORF">WMO62_14785</name>
</gene>
<feature type="domain" description="Csp protease B prodomain" evidence="8">
    <location>
        <begin position="5"/>
        <end position="92"/>
    </location>
</feature>
<evidence type="ECO:0000256" key="1">
    <source>
        <dbReference type="ARBA" id="ARBA00011073"/>
    </source>
</evidence>
<dbReference type="Gene3D" id="2.60.120.1290">
    <property type="match status" value="1"/>
</dbReference>
<dbReference type="PANTHER" id="PTHR43806">
    <property type="entry name" value="PEPTIDASE S8"/>
    <property type="match status" value="1"/>
</dbReference>
<dbReference type="Pfam" id="PF18425">
    <property type="entry name" value="CspB_prodomain"/>
    <property type="match status" value="1"/>
</dbReference>
<dbReference type="Pfam" id="PF00082">
    <property type="entry name" value="Peptidase_S8"/>
    <property type="match status" value="2"/>
</dbReference>
<dbReference type="Gene3D" id="3.40.50.200">
    <property type="entry name" value="Peptidase S8/S53 domain"/>
    <property type="match status" value="1"/>
</dbReference>
<keyword evidence="10" id="KW-1185">Reference proteome</keyword>
<evidence type="ECO:0000259" key="7">
    <source>
        <dbReference type="Pfam" id="PF00082"/>
    </source>
</evidence>
<dbReference type="InterPro" id="IPR015500">
    <property type="entry name" value="Peptidase_S8_subtilisin-rel"/>
</dbReference>
<feature type="active site" description="Charge relay system" evidence="5">
    <location>
        <position position="498"/>
    </location>
</feature>
<dbReference type="InterPro" id="IPR034045">
    <property type="entry name" value="Pep_S8_CspA-like"/>
</dbReference>
<evidence type="ECO:0000256" key="5">
    <source>
        <dbReference type="PROSITE-ProRule" id="PRU01240"/>
    </source>
</evidence>
<dbReference type="InterPro" id="IPR000209">
    <property type="entry name" value="Peptidase_S8/S53_dom"/>
</dbReference>
<evidence type="ECO:0000256" key="6">
    <source>
        <dbReference type="RuleBase" id="RU003355"/>
    </source>
</evidence>
<dbReference type="PRINTS" id="PR00723">
    <property type="entry name" value="SUBTILISIN"/>
</dbReference>
<accession>A0ABV1I6R2</accession>
<dbReference type="PROSITE" id="PS51892">
    <property type="entry name" value="SUBTILASE"/>
    <property type="match status" value="1"/>
</dbReference>
<keyword evidence="3 5" id="KW-0378">Hydrolase</keyword>
<dbReference type="InterPro" id="IPR023827">
    <property type="entry name" value="Peptidase_S8_Asp-AS"/>
</dbReference>
<dbReference type="GO" id="GO:0016787">
    <property type="term" value="F:hydrolase activity"/>
    <property type="evidence" value="ECO:0007669"/>
    <property type="project" value="UniProtKB-KW"/>
</dbReference>
<dbReference type="PIRSF" id="PIRSF037894">
    <property type="entry name" value="Subtilisin_rel_CspABC"/>
    <property type="match status" value="1"/>
</dbReference>
<dbReference type="InterPro" id="IPR050131">
    <property type="entry name" value="Peptidase_S8_subtilisin-like"/>
</dbReference>
<dbReference type="InterPro" id="IPR041365">
    <property type="entry name" value="CspB_prodomain"/>
</dbReference>
<dbReference type="PROSITE" id="PS00136">
    <property type="entry name" value="SUBTILASE_ASP"/>
    <property type="match status" value="1"/>
</dbReference>
<feature type="domain" description="Peptidase S8/S53" evidence="7">
    <location>
        <begin position="416"/>
        <end position="554"/>
    </location>
</feature>
<dbReference type="PANTHER" id="PTHR43806:SF11">
    <property type="entry name" value="CEREVISIN-RELATED"/>
    <property type="match status" value="1"/>
</dbReference>
<keyword evidence="2 5" id="KW-0645">Protease</keyword>
<dbReference type="EMBL" id="JBBMFC010000043">
    <property type="protein sequence ID" value="MEQ2580075.1"/>
    <property type="molecule type" value="Genomic_DNA"/>
</dbReference>
<proteinExistence type="inferred from homology"/>
<name>A0ABV1I6R2_9FIRM</name>
<feature type="domain" description="Peptidase S8/S53" evidence="7">
    <location>
        <begin position="119"/>
        <end position="332"/>
    </location>
</feature>
<sequence>MLNSQKVEDELNLALDATQSERERSAGLETGYDPKARTWELIVKYSGDLEAARSIAEAVTELSAGYAILLVQENRLEEIISLPQIEYVEKPKRLFFQRTAGKRASCLTGVQTVPLSLTGRGVLVAVLDSGVDIQHPEFLNPDGSTRIAALWDQTIEGNPPEGYARGTEYTKAQINEALRDGESILSRDSSGHGTGVLAVAAGNRGVARDSEILVVKLGTPSQNGFPKTTELMTGLDYVIRKAQELGMPVAVNISFGNTYGSHRGTSLLETYVDEMSSRWKTVICVGSGNEGARAGHTSVRLQNGRTTELEFTVGAYEPALSLQIWKNYTDRFSIYLAHPAGRQIGPLYEQPPAQRYQIGRTQLLAYYGEPVPYMVEQEIFIELLPEQDYIDAGVWTIRLVPEKIVDGRVELWFPASAATGNGTRFLNPVESGTLTIPSTASKVITVGAYDAATDAYADFSGRGFTDAAWQTKPDLVAPGVSIQTAAPGGGYVTVSGTSYATPFVTGSAAILMQWGIVEGHDPYLYGEKVKAWLRRGARPLPAFTEYPNEQVGYGRLCILEAFP</sequence>
<evidence type="ECO:0000256" key="3">
    <source>
        <dbReference type="ARBA" id="ARBA00022801"/>
    </source>
</evidence>
<dbReference type="Gene3D" id="3.30.70.2980">
    <property type="match status" value="1"/>
</dbReference>
<comment type="caution">
    <text evidence="9">The sequence shown here is derived from an EMBL/GenBank/DDBJ whole genome shotgun (WGS) entry which is preliminary data.</text>
</comment>
<keyword evidence="4 5" id="KW-0720">Serine protease</keyword>
<dbReference type="InterPro" id="IPR023828">
    <property type="entry name" value="Peptidase_S8_Ser-AS"/>
</dbReference>
<evidence type="ECO:0000256" key="4">
    <source>
        <dbReference type="ARBA" id="ARBA00022825"/>
    </source>
</evidence>
<evidence type="ECO:0000313" key="10">
    <source>
        <dbReference type="Proteomes" id="UP001470288"/>
    </source>
</evidence>
<comment type="similarity">
    <text evidence="1 5 6">Belongs to the peptidase S8 family.</text>
</comment>
<dbReference type="EC" id="3.4.-.-" evidence="9"/>
<reference evidence="9 10" key="1">
    <citation type="submission" date="2024-03" db="EMBL/GenBank/DDBJ databases">
        <title>Human intestinal bacterial collection.</title>
        <authorList>
            <person name="Pauvert C."/>
            <person name="Hitch T.C.A."/>
            <person name="Clavel T."/>
        </authorList>
    </citation>
    <scope>NUCLEOTIDE SEQUENCE [LARGE SCALE GENOMIC DNA]</scope>
    <source>
        <strain evidence="9 10">CLA-AA-H78B</strain>
    </source>
</reference>
<dbReference type="InterPro" id="IPR036852">
    <property type="entry name" value="Peptidase_S8/S53_dom_sf"/>
</dbReference>
<protein>
    <submittedName>
        <fullName evidence="9">S8 family peptidase</fullName>
        <ecNumber evidence="9">3.4.-.-</ecNumber>
    </submittedName>
</protein>
<evidence type="ECO:0000259" key="8">
    <source>
        <dbReference type="Pfam" id="PF18425"/>
    </source>
</evidence>
<organism evidence="9 10">
    <name type="scientific">Hominiventricola aquisgranensis</name>
    <dbReference type="NCBI Taxonomy" id="3133164"/>
    <lineage>
        <taxon>Bacteria</taxon>
        <taxon>Bacillati</taxon>
        <taxon>Bacillota</taxon>
        <taxon>Clostridia</taxon>
        <taxon>Lachnospirales</taxon>
        <taxon>Lachnospiraceae</taxon>
        <taxon>Hominiventricola</taxon>
    </lineage>
</organism>
<dbReference type="Proteomes" id="UP001470288">
    <property type="component" value="Unassembled WGS sequence"/>
</dbReference>
<evidence type="ECO:0000313" key="9">
    <source>
        <dbReference type="EMBL" id="MEQ2580075.1"/>
    </source>
</evidence>
<feature type="active site" description="Charge relay system" evidence="5">
    <location>
        <position position="128"/>
    </location>
</feature>
<dbReference type="RefSeq" id="WP_349145153.1">
    <property type="nucleotide sequence ID" value="NZ_JBBMFC010000043.1"/>
</dbReference>
<dbReference type="InterPro" id="IPR017310">
    <property type="entry name" value="Pept_S8A_subtilisin_clostridia"/>
</dbReference>